<gene>
    <name evidence="2" type="ORF">VNO80_13447</name>
</gene>
<name>A0AAN9N307_PHACN</name>
<reference evidence="2 3" key="1">
    <citation type="submission" date="2024-01" db="EMBL/GenBank/DDBJ databases">
        <title>The genomes of 5 underutilized Papilionoideae crops provide insights into root nodulation and disease resistanc.</title>
        <authorList>
            <person name="Jiang F."/>
        </authorList>
    </citation>
    <scope>NUCLEOTIDE SEQUENCE [LARGE SCALE GENOMIC DNA]</scope>
    <source>
        <strain evidence="2">JINMINGXINNONG_FW02</strain>
        <tissue evidence="2">Leaves</tissue>
    </source>
</reference>
<sequence length="169" mass="18619">MVTQPQLPSSFHTCVFDLPVGAIFSSSLFFSWCALALVLLFSFCSLTPLLFSSFRISLSRSCCCFFSSPFPVDGAPGIGGGVTVLACSSGYRSLYFSPSLSLKTLVEPLPTISLKTLVDKPPHNSTSSKIFKCYLKGRQIIQKESDLEKHVSTSFFHDFTHFTEKRSCC</sequence>
<organism evidence="2 3">
    <name type="scientific">Phaseolus coccineus</name>
    <name type="common">Scarlet runner bean</name>
    <name type="synonym">Phaseolus multiflorus</name>
    <dbReference type="NCBI Taxonomy" id="3886"/>
    <lineage>
        <taxon>Eukaryota</taxon>
        <taxon>Viridiplantae</taxon>
        <taxon>Streptophyta</taxon>
        <taxon>Embryophyta</taxon>
        <taxon>Tracheophyta</taxon>
        <taxon>Spermatophyta</taxon>
        <taxon>Magnoliopsida</taxon>
        <taxon>eudicotyledons</taxon>
        <taxon>Gunneridae</taxon>
        <taxon>Pentapetalae</taxon>
        <taxon>rosids</taxon>
        <taxon>fabids</taxon>
        <taxon>Fabales</taxon>
        <taxon>Fabaceae</taxon>
        <taxon>Papilionoideae</taxon>
        <taxon>50 kb inversion clade</taxon>
        <taxon>NPAAA clade</taxon>
        <taxon>indigoferoid/millettioid clade</taxon>
        <taxon>Phaseoleae</taxon>
        <taxon>Phaseolus</taxon>
    </lineage>
</organism>
<proteinExistence type="predicted"/>
<keyword evidence="1" id="KW-0472">Membrane</keyword>
<dbReference type="AlphaFoldDB" id="A0AAN9N307"/>
<comment type="caution">
    <text evidence="2">The sequence shown here is derived from an EMBL/GenBank/DDBJ whole genome shotgun (WGS) entry which is preliminary data.</text>
</comment>
<keyword evidence="3" id="KW-1185">Reference proteome</keyword>
<evidence type="ECO:0000313" key="3">
    <source>
        <dbReference type="Proteomes" id="UP001374584"/>
    </source>
</evidence>
<dbReference type="Proteomes" id="UP001374584">
    <property type="component" value="Unassembled WGS sequence"/>
</dbReference>
<evidence type="ECO:0000256" key="1">
    <source>
        <dbReference type="SAM" id="Phobius"/>
    </source>
</evidence>
<keyword evidence="1" id="KW-0812">Transmembrane</keyword>
<evidence type="ECO:0000313" key="2">
    <source>
        <dbReference type="EMBL" id="KAK7364706.1"/>
    </source>
</evidence>
<keyword evidence="1" id="KW-1133">Transmembrane helix</keyword>
<dbReference type="EMBL" id="JAYMYR010000005">
    <property type="protein sequence ID" value="KAK7364706.1"/>
    <property type="molecule type" value="Genomic_DNA"/>
</dbReference>
<feature type="transmembrane region" description="Helical" evidence="1">
    <location>
        <begin position="29"/>
        <end position="51"/>
    </location>
</feature>
<protein>
    <submittedName>
        <fullName evidence="2">Uncharacterized protein</fullName>
    </submittedName>
</protein>
<accession>A0AAN9N307</accession>